<reference evidence="3" key="1">
    <citation type="journal article" date="2019" name="Int. J. Syst. Evol. Microbiol.">
        <title>The Global Catalogue of Microorganisms (GCM) 10K type strain sequencing project: providing services to taxonomists for standard genome sequencing and annotation.</title>
        <authorList>
            <consortium name="The Broad Institute Genomics Platform"/>
            <consortium name="The Broad Institute Genome Sequencing Center for Infectious Disease"/>
            <person name="Wu L."/>
            <person name="Ma J."/>
        </authorList>
    </citation>
    <scope>NUCLEOTIDE SEQUENCE [LARGE SCALE GENOMIC DNA]</scope>
    <source>
        <strain evidence="3">KCTC 42866</strain>
    </source>
</reference>
<evidence type="ECO:0000259" key="1">
    <source>
        <dbReference type="Pfam" id="PF15579"/>
    </source>
</evidence>
<comment type="caution">
    <text evidence="2">The sequence shown here is derived from an EMBL/GenBank/DDBJ whole genome shotgun (WGS) entry which is preliminary data.</text>
</comment>
<evidence type="ECO:0000313" key="2">
    <source>
        <dbReference type="EMBL" id="MFD2584360.1"/>
    </source>
</evidence>
<gene>
    <name evidence="2" type="ORF">ACFSR6_17800</name>
</gene>
<evidence type="ECO:0000313" key="3">
    <source>
        <dbReference type="Proteomes" id="UP001597461"/>
    </source>
</evidence>
<protein>
    <submittedName>
        <fullName evidence="2">Imm52 family immunity protein</fullName>
    </submittedName>
</protein>
<dbReference type="Pfam" id="PF15579">
    <property type="entry name" value="Imm52"/>
    <property type="match status" value="1"/>
</dbReference>
<proteinExistence type="predicted"/>
<name>A0ABW5MM29_9SPHI</name>
<organism evidence="2 3">
    <name type="scientific">Pedobacter vanadiisoli</name>
    <dbReference type="NCBI Taxonomy" id="1761975"/>
    <lineage>
        <taxon>Bacteria</taxon>
        <taxon>Pseudomonadati</taxon>
        <taxon>Bacteroidota</taxon>
        <taxon>Sphingobacteriia</taxon>
        <taxon>Sphingobacteriales</taxon>
        <taxon>Sphingobacteriaceae</taxon>
        <taxon>Pedobacter</taxon>
    </lineage>
</organism>
<dbReference type="InterPro" id="IPR028969">
    <property type="entry name" value="Imm52"/>
</dbReference>
<accession>A0ABW5MM29</accession>
<dbReference type="EMBL" id="JBHULL010000031">
    <property type="protein sequence ID" value="MFD2584360.1"/>
    <property type="molecule type" value="Genomic_DNA"/>
</dbReference>
<keyword evidence="3" id="KW-1185">Reference proteome</keyword>
<dbReference type="RefSeq" id="WP_379081327.1">
    <property type="nucleotide sequence ID" value="NZ_JBHULL010000031.1"/>
</dbReference>
<feature type="domain" description="Immunity protein 52" evidence="1">
    <location>
        <begin position="3"/>
        <end position="204"/>
    </location>
</feature>
<sequence length="226" mass="25819">MVDSFYLGAYWGSRHQDLETVVQLTIKTLIGLQSIDEQFSNLYELGRSRKQALTSKINLNTVEIEQLYKKRLKKTDIDEQGKNRIGYRLSLWTGQADDESIGLSFVAGASSMITGNLCLINFPYKFEIKDRLLKFEKIKSIVDLLIDNWQPDKLILTSKKISGELAGMNDTGWITYKKNISNAPKLGRNIIYDPNYKKGHLFHLRTDNGMVYDYGLIEDLKLLGGL</sequence>
<dbReference type="Proteomes" id="UP001597461">
    <property type="component" value="Unassembled WGS sequence"/>
</dbReference>